<feature type="domain" description="N-acyl amino acid synthase FeeM catalytic core" evidence="1">
    <location>
        <begin position="72"/>
        <end position="220"/>
    </location>
</feature>
<accession>A0A1H5Y1C4</accession>
<keyword evidence="3" id="KW-1185">Reference proteome</keyword>
<evidence type="ECO:0000313" key="2">
    <source>
        <dbReference type="EMBL" id="APR04670.1"/>
    </source>
</evidence>
<dbReference type="Gene3D" id="3.40.630.30">
    <property type="match status" value="1"/>
</dbReference>
<dbReference type="Pfam" id="PF21926">
    <property type="entry name" value="FeeM"/>
    <property type="match status" value="1"/>
</dbReference>
<dbReference type="InterPro" id="IPR054597">
    <property type="entry name" value="FeeM_cat"/>
</dbReference>
<sequence length="270" mass="29165">MQPSQPPSGLSAATVLESPSPGILTTPDDLCGHAAADCPDHALPPPPALTIERNGYLVRIANGCDPLQRQTAALVERMYAARGLIPYGVHVTPPDGRDLIVAALRNGHAAATLTLRMDCGAGLLADALYHDEIDAVRQRGARVSEITRLAIAPDAASYDALAGLLQALYTLAQLTGHMSDIFIEVHPRHARFHQRVFGFRLAGEERICPRVGAPAVLLHLSRQAFEAALAGRGPSRMPLRARRARRVDRLLPSEEEFRKFRQLLNPSPAG</sequence>
<evidence type="ECO:0000259" key="1">
    <source>
        <dbReference type="Pfam" id="PF21926"/>
    </source>
</evidence>
<protein>
    <recommendedName>
        <fullName evidence="1">N-acyl amino acid synthase FeeM catalytic core domain-containing protein</fullName>
    </recommendedName>
</protein>
<dbReference type="SUPFAM" id="SSF55729">
    <property type="entry name" value="Acyl-CoA N-acyltransferases (Nat)"/>
    <property type="match status" value="1"/>
</dbReference>
<proteinExistence type="predicted"/>
<dbReference type="Proteomes" id="UP000185739">
    <property type="component" value="Chromosome"/>
</dbReference>
<evidence type="ECO:0000313" key="3">
    <source>
        <dbReference type="Proteomes" id="UP000185739"/>
    </source>
</evidence>
<dbReference type="KEGG" id="tcl:Tchl_1816"/>
<dbReference type="AlphaFoldDB" id="A0A1H5Y1C4"/>
<dbReference type="STRING" id="96773.Tchl_1816"/>
<reference evidence="2 3" key="1">
    <citation type="submission" date="2016-12" db="EMBL/GenBank/DDBJ databases">
        <title>Complete genome sequence of Thauera chlorobenzoica, a Betaproteobacterium degrading haloaromatics anaerobically to CO2 and halides.</title>
        <authorList>
            <person name="Goris T."/>
            <person name="Mergelsberg M."/>
            <person name="Boll M."/>
        </authorList>
    </citation>
    <scope>NUCLEOTIDE SEQUENCE [LARGE SCALE GENOMIC DNA]</scope>
    <source>
        <strain evidence="2 3">3CB1</strain>
    </source>
</reference>
<dbReference type="RefSeq" id="WP_232311555.1">
    <property type="nucleotide sequence ID" value="NZ_CP018839.1"/>
</dbReference>
<gene>
    <name evidence="2" type="ORF">Tchl_1816</name>
</gene>
<organism evidence="2 3">
    <name type="scientific">Thauera chlorobenzoica</name>
    <dbReference type="NCBI Taxonomy" id="96773"/>
    <lineage>
        <taxon>Bacteria</taxon>
        <taxon>Pseudomonadati</taxon>
        <taxon>Pseudomonadota</taxon>
        <taxon>Betaproteobacteria</taxon>
        <taxon>Rhodocyclales</taxon>
        <taxon>Zoogloeaceae</taxon>
        <taxon>Thauera</taxon>
    </lineage>
</organism>
<dbReference type="EMBL" id="CP018839">
    <property type="protein sequence ID" value="APR04670.1"/>
    <property type="molecule type" value="Genomic_DNA"/>
</dbReference>
<dbReference type="InterPro" id="IPR016181">
    <property type="entry name" value="Acyl_CoA_acyltransferase"/>
</dbReference>
<name>A0A1H5Y1C4_9RHOO</name>